<keyword evidence="2" id="KW-1185">Reference proteome</keyword>
<organism evidence="1 2">
    <name type="scientific">Plutella xylostella</name>
    <name type="common">Diamondback moth</name>
    <name type="synonym">Plutella maculipennis</name>
    <dbReference type="NCBI Taxonomy" id="51655"/>
    <lineage>
        <taxon>Eukaryota</taxon>
        <taxon>Metazoa</taxon>
        <taxon>Ecdysozoa</taxon>
        <taxon>Arthropoda</taxon>
        <taxon>Hexapoda</taxon>
        <taxon>Insecta</taxon>
        <taxon>Pterygota</taxon>
        <taxon>Neoptera</taxon>
        <taxon>Endopterygota</taxon>
        <taxon>Lepidoptera</taxon>
        <taxon>Glossata</taxon>
        <taxon>Ditrysia</taxon>
        <taxon>Yponomeutoidea</taxon>
        <taxon>Plutellidae</taxon>
        <taxon>Plutella</taxon>
    </lineage>
</organism>
<dbReference type="EMBL" id="CAJHNJ030000017">
    <property type="protein sequence ID" value="CAG9115626.1"/>
    <property type="molecule type" value="Genomic_DNA"/>
</dbReference>
<name>A0A8S4EI17_PLUXY</name>
<gene>
    <name evidence="1" type="ORF">PLXY2_LOCUS5668</name>
</gene>
<sequence>MTRVLERLAVLSSEQMEVDSAGGREQAVASVTAHVAAVVDFTLKNSNQVRHRRDALNIMDILIKKLKELKYEDEVNKLKAIYQTYAADLSKDSSHEIRAKLDDIKVQLK</sequence>
<dbReference type="Proteomes" id="UP000653454">
    <property type="component" value="Unassembled WGS sequence"/>
</dbReference>
<dbReference type="AlphaFoldDB" id="A0A8S4EI17"/>
<accession>A0A8S4EI17</accession>
<evidence type="ECO:0000313" key="1">
    <source>
        <dbReference type="EMBL" id="CAG9115626.1"/>
    </source>
</evidence>
<proteinExistence type="predicted"/>
<protein>
    <submittedName>
        <fullName evidence="1">(diamondback moth) hypothetical protein</fullName>
    </submittedName>
</protein>
<evidence type="ECO:0000313" key="2">
    <source>
        <dbReference type="Proteomes" id="UP000653454"/>
    </source>
</evidence>
<reference evidence="1" key="1">
    <citation type="submission" date="2020-11" db="EMBL/GenBank/DDBJ databases">
        <authorList>
            <person name="Whiteford S."/>
        </authorList>
    </citation>
    <scope>NUCLEOTIDE SEQUENCE</scope>
</reference>
<comment type="caution">
    <text evidence="1">The sequence shown here is derived from an EMBL/GenBank/DDBJ whole genome shotgun (WGS) entry which is preliminary data.</text>
</comment>